<sequence length="75" mass="8981">MLRLKIYPKTYIGKKNFKCIYVLLPYTRVLDSFYLTKVDSLIGLTALEYDYALMKFYVFDQTECDLVQIDYDKLD</sequence>
<comment type="caution">
    <text evidence="1">The sequence shown here is derived from an EMBL/GenBank/DDBJ whole genome shotgun (WGS) entry which is preliminary data.</text>
</comment>
<dbReference type="Proteomes" id="UP000276133">
    <property type="component" value="Unassembled WGS sequence"/>
</dbReference>
<keyword evidence="2" id="KW-1185">Reference proteome</keyword>
<evidence type="ECO:0000313" key="2">
    <source>
        <dbReference type="Proteomes" id="UP000276133"/>
    </source>
</evidence>
<dbReference type="AlphaFoldDB" id="A0A3M7RM11"/>
<gene>
    <name evidence="1" type="ORF">BpHYR1_002661</name>
</gene>
<organism evidence="1 2">
    <name type="scientific">Brachionus plicatilis</name>
    <name type="common">Marine rotifer</name>
    <name type="synonym">Brachionus muelleri</name>
    <dbReference type="NCBI Taxonomy" id="10195"/>
    <lineage>
        <taxon>Eukaryota</taxon>
        <taxon>Metazoa</taxon>
        <taxon>Spiralia</taxon>
        <taxon>Gnathifera</taxon>
        <taxon>Rotifera</taxon>
        <taxon>Eurotatoria</taxon>
        <taxon>Monogononta</taxon>
        <taxon>Pseudotrocha</taxon>
        <taxon>Ploima</taxon>
        <taxon>Brachionidae</taxon>
        <taxon>Brachionus</taxon>
    </lineage>
</organism>
<accession>A0A3M7RM11</accession>
<reference evidence="1 2" key="1">
    <citation type="journal article" date="2018" name="Sci. Rep.">
        <title>Genomic signatures of local adaptation to the degree of environmental predictability in rotifers.</title>
        <authorList>
            <person name="Franch-Gras L."/>
            <person name="Hahn C."/>
            <person name="Garcia-Roger E.M."/>
            <person name="Carmona M.J."/>
            <person name="Serra M."/>
            <person name="Gomez A."/>
        </authorList>
    </citation>
    <scope>NUCLEOTIDE SEQUENCE [LARGE SCALE GENOMIC DNA]</scope>
    <source>
        <strain evidence="1">HYR1</strain>
    </source>
</reference>
<evidence type="ECO:0000313" key="1">
    <source>
        <dbReference type="EMBL" id="RNA24613.1"/>
    </source>
</evidence>
<name>A0A3M7RM11_BRAPC</name>
<protein>
    <submittedName>
        <fullName evidence="1">Uncharacterized protein</fullName>
    </submittedName>
</protein>
<proteinExistence type="predicted"/>
<dbReference type="EMBL" id="REGN01003090">
    <property type="protein sequence ID" value="RNA24613.1"/>
    <property type="molecule type" value="Genomic_DNA"/>
</dbReference>